<accession>A0A3B1DL35</accession>
<dbReference type="InterPro" id="IPR013424">
    <property type="entry name" value="Ice-binding_C"/>
</dbReference>
<gene>
    <name evidence="2" type="ORF">MNBD_PLANCTO02-1875</name>
</gene>
<sequence>MKRVITLLAVAALIATTITETQADFVSGFTGNTQFSDGSTSGFVNFAVYQNDGLSHLGGTGNWVTDLGLGAVVSNLPGVGFPPAVTGLERNVFFYQVTATSLSAQVNGVTIPVLDPWVSAGFLSGEVFADADGSVGLGNNLGTDSTGPNAPSVDGVSTGFATDALAVNPATGSPSNQTFGFDGLGLTNGQTSSVFFLTSNSQPVTPLFANANLSGGGTPLLPASNPEPGSLILLSMGMAGVVYRRRKKKTELLEEEATEVDA</sequence>
<evidence type="ECO:0000313" key="2">
    <source>
        <dbReference type="EMBL" id="VAX35700.1"/>
    </source>
</evidence>
<name>A0A3B1DL35_9ZZZZ</name>
<dbReference type="EMBL" id="UOGL01000006">
    <property type="protein sequence ID" value="VAX35700.1"/>
    <property type="molecule type" value="Genomic_DNA"/>
</dbReference>
<dbReference type="NCBIfam" id="TIGR02595">
    <property type="entry name" value="PEP_CTERM"/>
    <property type="match status" value="1"/>
</dbReference>
<proteinExistence type="predicted"/>
<organism evidence="2">
    <name type="scientific">hydrothermal vent metagenome</name>
    <dbReference type="NCBI Taxonomy" id="652676"/>
    <lineage>
        <taxon>unclassified sequences</taxon>
        <taxon>metagenomes</taxon>
        <taxon>ecological metagenomes</taxon>
    </lineage>
</organism>
<reference evidence="2" key="1">
    <citation type="submission" date="2018-06" db="EMBL/GenBank/DDBJ databases">
        <authorList>
            <person name="Zhirakovskaya E."/>
        </authorList>
    </citation>
    <scope>NUCLEOTIDE SEQUENCE</scope>
</reference>
<feature type="domain" description="Ice-binding protein C-terminal" evidence="1">
    <location>
        <begin position="226"/>
        <end position="246"/>
    </location>
</feature>
<dbReference type="Pfam" id="PF07589">
    <property type="entry name" value="PEP-CTERM"/>
    <property type="match status" value="1"/>
</dbReference>
<dbReference type="AlphaFoldDB" id="A0A3B1DL35"/>
<protein>
    <recommendedName>
        <fullName evidence="1">Ice-binding protein C-terminal domain-containing protein</fullName>
    </recommendedName>
</protein>
<evidence type="ECO:0000259" key="1">
    <source>
        <dbReference type="Pfam" id="PF07589"/>
    </source>
</evidence>